<dbReference type="GO" id="GO:0000727">
    <property type="term" value="P:double-strand break repair via break-induced replication"/>
    <property type="evidence" value="ECO:0007669"/>
    <property type="project" value="TreeGrafter"/>
</dbReference>
<proteinExistence type="inferred from homology"/>
<dbReference type="InterPro" id="IPR021151">
    <property type="entry name" value="GINS_A"/>
</dbReference>
<dbReference type="InParanoid" id="A0A316VM42"/>
<organism evidence="10 11">
    <name type="scientific">Meira miltonrushii</name>
    <dbReference type="NCBI Taxonomy" id="1280837"/>
    <lineage>
        <taxon>Eukaryota</taxon>
        <taxon>Fungi</taxon>
        <taxon>Dikarya</taxon>
        <taxon>Basidiomycota</taxon>
        <taxon>Ustilaginomycotina</taxon>
        <taxon>Exobasidiomycetes</taxon>
        <taxon>Exobasidiales</taxon>
        <taxon>Brachybasidiaceae</taxon>
        <taxon>Meira</taxon>
    </lineage>
</organism>
<feature type="non-terminal residue" evidence="10">
    <location>
        <position position="177"/>
    </location>
</feature>
<dbReference type="CDD" id="cd11712">
    <property type="entry name" value="GINS_A_psf2"/>
    <property type="match status" value="1"/>
</dbReference>
<dbReference type="Proteomes" id="UP000245771">
    <property type="component" value="Unassembled WGS sequence"/>
</dbReference>
<dbReference type="PANTHER" id="PTHR12772">
    <property type="entry name" value="DNA REPLICATION COMPLEX GINS PROTEIN PSF2"/>
    <property type="match status" value="1"/>
</dbReference>
<dbReference type="CDD" id="cd21694">
    <property type="entry name" value="GINS_B_Psf2"/>
    <property type="match status" value="1"/>
</dbReference>
<comment type="subcellular location">
    <subcellularLocation>
        <location evidence="1">Nucleus</location>
    </subcellularLocation>
</comment>
<dbReference type="GO" id="GO:0000811">
    <property type="term" value="C:GINS complex"/>
    <property type="evidence" value="ECO:0007669"/>
    <property type="project" value="TreeGrafter"/>
</dbReference>
<dbReference type="Gene3D" id="3.40.5.50">
    <property type="match status" value="1"/>
</dbReference>
<dbReference type="GO" id="GO:0007059">
    <property type="term" value="P:chromosome segregation"/>
    <property type="evidence" value="ECO:0007669"/>
    <property type="project" value="UniProtKB-KW"/>
</dbReference>
<dbReference type="InterPro" id="IPR056784">
    <property type="entry name" value="PSF2_N"/>
</dbReference>
<dbReference type="GeneID" id="37017675"/>
<dbReference type="AlphaFoldDB" id="A0A316VM42"/>
<evidence type="ECO:0000256" key="1">
    <source>
        <dbReference type="ARBA" id="ARBA00004123"/>
    </source>
</evidence>
<name>A0A316VM42_9BASI</name>
<evidence type="ECO:0000313" key="11">
    <source>
        <dbReference type="Proteomes" id="UP000245771"/>
    </source>
</evidence>
<keyword evidence="7" id="KW-0539">Nucleus</keyword>
<reference evidence="10 11" key="1">
    <citation type="journal article" date="2018" name="Mol. Biol. Evol.">
        <title>Broad Genomic Sampling Reveals a Smut Pathogenic Ancestry of the Fungal Clade Ustilaginomycotina.</title>
        <authorList>
            <person name="Kijpornyongpan T."/>
            <person name="Mondo S.J."/>
            <person name="Barry K."/>
            <person name="Sandor L."/>
            <person name="Lee J."/>
            <person name="Lipzen A."/>
            <person name="Pangilinan J."/>
            <person name="LaButti K."/>
            <person name="Hainaut M."/>
            <person name="Henrissat B."/>
            <person name="Grigoriev I.V."/>
            <person name="Spatafora J.W."/>
            <person name="Aime M.C."/>
        </authorList>
    </citation>
    <scope>NUCLEOTIDE SEQUENCE [LARGE SCALE GENOMIC DNA]</scope>
    <source>
        <strain evidence="10 11">MCA 3882</strain>
    </source>
</reference>
<dbReference type="FunFam" id="3.40.5.50:FF:000001">
    <property type="entry name" value="DNA replication complex GINS protein PSF2"/>
    <property type="match status" value="1"/>
</dbReference>
<comment type="similarity">
    <text evidence="2">Belongs to the GINS2/PSF2 family.</text>
</comment>
<evidence type="ECO:0000256" key="3">
    <source>
        <dbReference type="ARBA" id="ARBA00013969"/>
    </source>
</evidence>
<dbReference type="Pfam" id="PF05916">
    <property type="entry name" value="Sld5"/>
    <property type="match status" value="1"/>
</dbReference>
<keyword evidence="5" id="KW-0235">DNA replication</keyword>
<sequence length="177" mass="19957">MALPQNIRAGLLPTEAEYLATSEVEINIVPLMRMDRVRLLDGIYGPLRPPTQARVPLWLALNLKKRKRCSIVCPDWLLIEQLKKSLQLETMQDEFAPLPLHYLAISKVLLESASEDIPDSDEVRAYLKSIREARQSKILSGVEAVNTEHLGMTNISLGEVTELRSFLGTAFNHLRAI</sequence>
<dbReference type="OrthoDB" id="1938138at2759"/>
<evidence type="ECO:0000256" key="6">
    <source>
        <dbReference type="ARBA" id="ARBA00022829"/>
    </source>
</evidence>
<dbReference type="SUPFAM" id="SSF158573">
    <property type="entry name" value="GINS helical bundle-like"/>
    <property type="match status" value="1"/>
</dbReference>
<dbReference type="SUPFAM" id="SSF160059">
    <property type="entry name" value="PriA/YqbF domain"/>
    <property type="match status" value="1"/>
</dbReference>
<evidence type="ECO:0000259" key="9">
    <source>
        <dbReference type="Pfam" id="PF25005"/>
    </source>
</evidence>
<dbReference type="InterPro" id="IPR007257">
    <property type="entry name" value="GINS_Psf2"/>
</dbReference>
<feature type="domain" description="GINS subunit" evidence="8">
    <location>
        <begin position="76"/>
        <end position="175"/>
    </location>
</feature>
<keyword evidence="6" id="KW-0159">Chromosome partition</keyword>
<evidence type="ECO:0000259" key="8">
    <source>
        <dbReference type="Pfam" id="PF05916"/>
    </source>
</evidence>
<evidence type="ECO:0000256" key="5">
    <source>
        <dbReference type="ARBA" id="ARBA00022705"/>
    </source>
</evidence>
<feature type="domain" description="DNA replication complex GINS protein PSF2 N-terminal" evidence="9">
    <location>
        <begin position="13"/>
        <end position="72"/>
    </location>
</feature>
<dbReference type="Pfam" id="PF25005">
    <property type="entry name" value="PSF2_N"/>
    <property type="match status" value="1"/>
</dbReference>
<evidence type="ECO:0000256" key="4">
    <source>
        <dbReference type="ARBA" id="ARBA00015139"/>
    </source>
</evidence>
<dbReference type="InterPro" id="IPR036224">
    <property type="entry name" value="GINS_bundle-like_dom_sf"/>
</dbReference>
<gene>
    <name evidence="10" type="ORF">FA14DRAFT_109846</name>
</gene>
<dbReference type="RefSeq" id="XP_025356937.1">
    <property type="nucleotide sequence ID" value="XM_025495894.1"/>
</dbReference>
<dbReference type="PIRSF" id="PIRSF028998">
    <property type="entry name" value="GINS_Psf2_subgr"/>
    <property type="match status" value="1"/>
</dbReference>
<dbReference type="STRING" id="1280837.A0A316VM42"/>
<protein>
    <recommendedName>
        <fullName evidence="4">DNA replication complex GINS protein PSF2</fullName>
    </recommendedName>
    <alternativeName>
        <fullName evidence="3">DNA replication complex GINS protein psf2</fullName>
    </alternativeName>
</protein>
<keyword evidence="11" id="KW-1185">Reference proteome</keyword>
<evidence type="ECO:0000256" key="7">
    <source>
        <dbReference type="ARBA" id="ARBA00023242"/>
    </source>
</evidence>
<dbReference type="PANTHER" id="PTHR12772:SF0">
    <property type="entry name" value="DNA REPLICATION COMPLEX GINS PROTEIN PSF2"/>
    <property type="match status" value="1"/>
</dbReference>
<dbReference type="GO" id="GO:0006260">
    <property type="term" value="P:DNA replication"/>
    <property type="evidence" value="ECO:0007669"/>
    <property type="project" value="UniProtKB-KW"/>
</dbReference>
<dbReference type="Gene3D" id="1.20.58.1020">
    <property type="match status" value="1"/>
</dbReference>
<evidence type="ECO:0000256" key="2">
    <source>
        <dbReference type="ARBA" id="ARBA00010565"/>
    </source>
</evidence>
<dbReference type="EMBL" id="KZ819602">
    <property type="protein sequence ID" value="PWN36635.1"/>
    <property type="molecule type" value="Genomic_DNA"/>
</dbReference>
<accession>A0A316VM42</accession>
<dbReference type="FunFam" id="1.20.58.1020:FF:000001">
    <property type="entry name" value="DNA replication complex GINS protein PSF2"/>
    <property type="match status" value="1"/>
</dbReference>
<evidence type="ECO:0000313" key="10">
    <source>
        <dbReference type="EMBL" id="PWN36635.1"/>
    </source>
</evidence>
<dbReference type="FunCoup" id="A0A316VM42">
    <property type="interactions" value="369"/>
</dbReference>